<evidence type="ECO:0000256" key="6">
    <source>
        <dbReference type="ARBA" id="ARBA00023136"/>
    </source>
</evidence>
<accession>A0A7Y6IPN7</accession>
<feature type="transmembrane region" description="Helical" evidence="7">
    <location>
        <begin position="52"/>
        <end position="71"/>
    </location>
</feature>
<dbReference type="InterPro" id="IPR011701">
    <property type="entry name" value="MFS"/>
</dbReference>
<evidence type="ECO:0000256" key="2">
    <source>
        <dbReference type="ARBA" id="ARBA00022448"/>
    </source>
</evidence>
<feature type="transmembrane region" description="Helical" evidence="7">
    <location>
        <begin position="204"/>
        <end position="224"/>
    </location>
</feature>
<feature type="transmembrane region" description="Helical" evidence="7">
    <location>
        <begin position="339"/>
        <end position="358"/>
    </location>
</feature>
<sequence>MTSTPAASGSAASSRSLLVPLALAQFICSFAGSNMNVMIKDISQDLGTTVKGVQITITLFLLIMAIFMIPGSKLTDRWGRKRCFVLGLQLYCVGAVLSMVAPGLGVLIIGNSVLEGVGTALLIPPVYIFATLAFSDTVSRARAFGVISGMGGIGAAAGPLIGGFITTAVSWRAAFFFQTVIIVAIILLSRRITDPLEPDPDRPFDTIGAVLSAAGMFFVVFGILQADENTALMTASLVLGGVFLLWFFAHVRSWESAGKEPLLSTALFRGRTSNLGLVTQNIQWVLLMGVSFVVAVFLQTVRGYNAIETGVIFTPATLGVLLSSLAAERLAARRSQKMLIVTGFAVTVAGIAVLLALVPVSSSVLAFGPGLLLIGLGLGVSLTPSVNIVQSSVPESMQGEISGLSRSVSNLGSSFGTAIAGTILVSDLASGNRSYALAMAALAVFALVGLAAAARIPSARQPDTKGTRA</sequence>
<dbReference type="RefSeq" id="WP_175601604.1">
    <property type="nucleotide sequence ID" value="NZ_JABWGO010000003.1"/>
</dbReference>
<feature type="transmembrane region" description="Helical" evidence="7">
    <location>
        <begin position="410"/>
        <end position="429"/>
    </location>
</feature>
<feature type="domain" description="Major facilitator superfamily (MFS) profile" evidence="8">
    <location>
        <begin position="17"/>
        <end position="461"/>
    </location>
</feature>
<dbReference type="EMBL" id="JABWGO010000003">
    <property type="protein sequence ID" value="NUW42116.1"/>
    <property type="molecule type" value="Genomic_DNA"/>
</dbReference>
<keyword evidence="6 7" id="KW-0472">Membrane</keyword>
<keyword evidence="3" id="KW-1003">Cell membrane</keyword>
<evidence type="ECO:0000313" key="10">
    <source>
        <dbReference type="Proteomes" id="UP000546126"/>
    </source>
</evidence>
<gene>
    <name evidence="9" type="ORF">HT134_18485</name>
</gene>
<keyword evidence="10" id="KW-1185">Reference proteome</keyword>
<dbReference type="Gene3D" id="1.20.1720.10">
    <property type="entry name" value="Multidrug resistance protein D"/>
    <property type="match status" value="1"/>
</dbReference>
<evidence type="ECO:0000256" key="7">
    <source>
        <dbReference type="SAM" id="Phobius"/>
    </source>
</evidence>
<keyword evidence="4 7" id="KW-0812">Transmembrane</keyword>
<dbReference type="Gene3D" id="1.20.1250.20">
    <property type="entry name" value="MFS general substrate transporter like domains"/>
    <property type="match status" value="1"/>
</dbReference>
<dbReference type="PRINTS" id="PR01036">
    <property type="entry name" value="TCRTETB"/>
</dbReference>
<dbReference type="Pfam" id="PF07690">
    <property type="entry name" value="MFS_1"/>
    <property type="match status" value="1"/>
</dbReference>
<feature type="transmembrane region" description="Helical" evidence="7">
    <location>
        <begin position="83"/>
        <end position="110"/>
    </location>
</feature>
<dbReference type="InterPro" id="IPR020846">
    <property type="entry name" value="MFS_dom"/>
</dbReference>
<dbReference type="AlphaFoldDB" id="A0A7Y6IPN7"/>
<organism evidence="9 10">
    <name type="scientific">Nonomuraea rhodomycinica</name>
    <dbReference type="NCBI Taxonomy" id="1712872"/>
    <lineage>
        <taxon>Bacteria</taxon>
        <taxon>Bacillati</taxon>
        <taxon>Actinomycetota</taxon>
        <taxon>Actinomycetes</taxon>
        <taxon>Streptosporangiales</taxon>
        <taxon>Streptosporangiaceae</taxon>
        <taxon>Nonomuraea</taxon>
    </lineage>
</organism>
<dbReference type="PANTHER" id="PTHR42718:SF46">
    <property type="entry name" value="BLR6921 PROTEIN"/>
    <property type="match status" value="1"/>
</dbReference>
<evidence type="ECO:0000256" key="4">
    <source>
        <dbReference type="ARBA" id="ARBA00022692"/>
    </source>
</evidence>
<feature type="transmembrane region" description="Helical" evidence="7">
    <location>
        <begin position="171"/>
        <end position="192"/>
    </location>
</feature>
<feature type="transmembrane region" description="Helical" evidence="7">
    <location>
        <begin position="230"/>
        <end position="249"/>
    </location>
</feature>
<feature type="transmembrane region" description="Helical" evidence="7">
    <location>
        <begin position="435"/>
        <end position="456"/>
    </location>
</feature>
<dbReference type="GO" id="GO:0022857">
    <property type="term" value="F:transmembrane transporter activity"/>
    <property type="evidence" value="ECO:0007669"/>
    <property type="project" value="InterPro"/>
</dbReference>
<evidence type="ECO:0000313" key="9">
    <source>
        <dbReference type="EMBL" id="NUW42116.1"/>
    </source>
</evidence>
<dbReference type="InterPro" id="IPR036259">
    <property type="entry name" value="MFS_trans_sf"/>
</dbReference>
<comment type="caution">
    <text evidence="9">The sequence shown here is derived from an EMBL/GenBank/DDBJ whole genome shotgun (WGS) entry which is preliminary data.</text>
</comment>
<keyword evidence="5 7" id="KW-1133">Transmembrane helix</keyword>
<protein>
    <submittedName>
        <fullName evidence="9">MFS transporter</fullName>
    </submittedName>
</protein>
<dbReference type="PANTHER" id="PTHR42718">
    <property type="entry name" value="MAJOR FACILITATOR SUPERFAMILY MULTIDRUG TRANSPORTER MFSC"/>
    <property type="match status" value="1"/>
</dbReference>
<proteinExistence type="predicted"/>
<feature type="transmembrane region" description="Helical" evidence="7">
    <location>
        <begin position="364"/>
        <end position="389"/>
    </location>
</feature>
<dbReference type="PROSITE" id="PS50850">
    <property type="entry name" value="MFS"/>
    <property type="match status" value="1"/>
</dbReference>
<dbReference type="CDD" id="cd17321">
    <property type="entry name" value="MFS_MMR_MDR_like"/>
    <property type="match status" value="1"/>
</dbReference>
<feature type="transmembrane region" description="Helical" evidence="7">
    <location>
        <begin position="281"/>
        <end position="301"/>
    </location>
</feature>
<dbReference type="SUPFAM" id="SSF103473">
    <property type="entry name" value="MFS general substrate transporter"/>
    <property type="match status" value="1"/>
</dbReference>
<feature type="transmembrane region" description="Helical" evidence="7">
    <location>
        <begin position="146"/>
        <end position="165"/>
    </location>
</feature>
<dbReference type="Proteomes" id="UP000546126">
    <property type="component" value="Unassembled WGS sequence"/>
</dbReference>
<evidence type="ECO:0000256" key="3">
    <source>
        <dbReference type="ARBA" id="ARBA00022475"/>
    </source>
</evidence>
<name>A0A7Y6IPN7_9ACTN</name>
<evidence type="ECO:0000259" key="8">
    <source>
        <dbReference type="PROSITE" id="PS50850"/>
    </source>
</evidence>
<evidence type="ECO:0000256" key="5">
    <source>
        <dbReference type="ARBA" id="ARBA00022989"/>
    </source>
</evidence>
<dbReference type="GO" id="GO:0005886">
    <property type="term" value="C:plasma membrane"/>
    <property type="evidence" value="ECO:0007669"/>
    <property type="project" value="UniProtKB-SubCell"/>
</dbReference>
<evidence type="ECO:0000256" key="1">
    <source>
        <dbReference type="ARBA" id="ARBA00004651"/>
    </source>
</evidence>
<reference evidence="9 10" key="1">
    <citation type="submission" date="2020-06" db="EMBL/GenBank/DDBJ databases">
        <authorList>
            <person name="Chanama M."/>
        </authorList>
    </citation>
    <scope>NUCLEOTIDE SEQUENCE [LARGE SCALE GENOMIC DNA]</scope>
    <source>
        <strain evidence="9 10">TBRC6557</strain>
    </source>
</reference>
<comment type="subcellular location">
    <subcellularLocation>
        <location evidence="1">Cell membrane</location>
        <topology evidence="1">Multi-pass membrane protein</topology>
    </subcellularLocation>
</comment>
<keyword evidence="2" id="KW-0813">Transport</keyword>
<feature type="transmembrane region" description="Helical" evidence="7">
    <location>
        <begin position="116"/>
        <end position="134"/>
    </location>
</feature>
<feature type="transmembrane region" description="Helical" evidence="7">
    <location>
        <begin position="12"/>
        <end position="32"/>
    </location>
</feature>